<evidence type="ECO:0000256" key="1">
    <source>
        <dbReference type="SAM" id="Phobius"/>
    </source>
</evidence>
<dbReference type="PANTHER" id="PTHR31515:SF0">
    <property type="entry name" value="TRANSMEMBRANE PROTEIN"/>
    <property type="match status" value="1"/>
</dbReference>
<feature type="domain" description="DUF7906" evidence="3">
    <location>
        <begin position="73"/>
        <end position="339"/>
    </location>
</feature>
<dbReference type="InterPro" id="IPR057228">
    <property type="entry name" value="DUF7906"/>
</dbReference>
<keyword evidence="2" id="KW-0732">Signal</keyword>
<evidence type="ECO:0000259" key="3">
    <source>
        <dbReference type="Pfam" id="PF25483"/>
    </source>
</evidence>
<name>A0A2C9WBU6_MANES</name>
<evidence type="ECO:0000256" key="2">
    <source>
        <dbReference type="SAM" id="SignalP"/>
    </source>
</evidence>
<dbReference type="STRING" id="3983.A0A2C9WBU6"/>
<dbReference type="AlphaFoldDB" id="A0A2C9WBU6"/>
<dbReference type="PANTHER" id="PTHR31515">
    <property type="entry name" value="TRANSMEMBRANE PROTEIN-RELATED"/>
    <property type="match status" value="1"/>
</dbReference>
<feature type="signal peptide" evidence="2">
    <location>
        <begin position="1"/>
        <end position="29"/>
    </location>
</feature>
<feature type="chain" id="PRO_5011976874" description="DUF7906 domain-containing protein" evidence="2">
    <location>
        <begin position="30"/>
        <end position="816"/>
    </location>
</feature>
<keyword evidence="1" id="KW-0472">Membrane</keyword>
<protein>
    <recommendedName>
        <fullName evidence="3">DUF7906 domain-containing protein</fullName>
    </recommendedName>
</protein>
<organism evidence="4 5">
    <name type="scientific">Manihot esculenta</name>
    <name type="common">Cassava</name>
    <name type="synonym">Jatropha manihot</name>
    <dbReference type="NCBI Taxonomy" id="3983"/>
    <lineage>
        <taxon>Eukaryota</taxon>
        <taxon>Viridiplantae</taxon>
        <taxon>Streptophyta</taxon>
        <taxon>Embryophyta</taxon>
        <taxon>Tracheophyta</taxon>
        <taxon>Spermatophyta</taxon>
        <taxon>Magnoliopsida</taxon>
        <taxon>eudicotyledons</taxon>
        <taxon>Gunneridae</taxon>
        <taxon>Pentapetalae</taxon>
        <taxon>rosids</taxon>
        <taxon>fabids</taxon>
        <taxon>Malpighiales</taxon>
        <taxon>Euphorbiaceae</taxon>
        <taxon>Crotonoideae</taxon>
        <taxon>Manihoteae</taxon>
        <taxon>Manihot</taxon>
    </lineage>
</organism>
<evidence type="ECO:0000313" key="4">
    <source>
        <dbReference type="EMBL" id="OAY56146.1"/>
    </source>
</evidence>
<keyword evidence="1" id="KW-1133">Transmembrane helix</keyword>
<accession>A0A2C9WBU6</accession>
<keyword evidence="5" id="KW-1185">Reference proteome</keyword>
<comment type="caution">
    <text evidence="4">The sequence shown here is derived from an EMBL/GenBank/DDBJ whole genome shotgun (WGS) entry which is preliminary data.</text>
</comment>
<dbReference type="Proteomes" id="UP000091857">
    <property type="component" value="Chromosome 3"/>
</dbReference>
<dbReference type="OrthoDB" id="18451at2759"/>
<dbReference type="EMBL" id="CM004389">
    <property type="protein sequence ID" value="OAY56146.1"/>
    <property type="molecule type" value="Genomic_DNA"/>
</dbReference>
<proteinExistence type="predicted"/>
<keyword evidence="1" id="KW-0812">Transmembrane</keyword>
<evidence type="ECO:0000313" key="5">
    <source>
        <dbReference type="Proteomes" id="UP000091857"/>
    </source>
</evidence>
<dbReference type="OMA" id="NRYNIMD"/>
<reference evidence="5" key="1">
    <citation type="journal article" date="2016" name="Nat. Biotechnol.">
        <title>Sequencing wild and cultivated cassava and related species reveals extensive interspecific hybridization and genetic diversity.</title>
        <authorList>
            <person name="Bredeson J.V."/>
            <person name="Lyons J.B."/>
            <person name="Prochnik S.E."/>
            <person name="Wu G.A."/>
            <person name="Ha C.M."/>
            <person name="Edsinger-Gonzales E."/>
            <person name="Grimwood J."/>
            <person name="Schmutz J."/>
            <person name="Rabbi I.Y."/>
            <person name="Egesi C."/>
            <person name="Nauluvula P."/>
            <person name="Lebot V."/>
            <person name="Ndunguru J."/>
            <person name="Mkamilo G."/>
            <person name="Bart R.S."/>
            <person name="Setter T.L."/>
            <person name="Gleadow R.M."/>
            <person name="Kulakow P."/>
            <person name="Ferguson M.E."/>
            <person name="Rounsley S."/>
            <person name="Rokhsar D.S."/>
        </authorList>
    </citation>
    <scope>NUCLEOTIDE SEQUENCE [LARGE SCALE GENOMIC DNA]</scope>
    <source>
        <strain evidence="5">cv. AM560-2</strain>
    </source>
</reference>
<feature type="transmembrane region" description="Helical" evidence="1">
    <location>
        <begin position="792"/>
        <end position="811"/>
    </location>
</feature>
<dbReference type="Pfam" id="PF25483">
    <property type="entry name" value="DUF7906"/>
    <property type="match status" value="1"/>
</dbReference>
<dbReference type="Gramene" id="Manes.03G205800.1.v8.1">
    <property type="protein sequence ID" value="Manes.03G205800.1.v8.1.CDS"/>
    <property type="gene ID" value="Manes.03G205800.v8.1"/>
</dbReference>
<sequence length="816" mass="92702">MSNKSNSSFSFLYYASILTLSLLVSQSDSAPQAFRRDPGHPQWHHGAFHDVRDSVRSDVRRMLHTRAEVPFQVPLEVNVVLIGFNEDGGYRFILDAHKLEEFLRTSFPSHRPSCLETGDPLDIEHHIAFNAFPAGQPELISLEKALKEAMVPAGTARETDFGREVPLFEVEATIVEPVFHKLYSYIFDMENMRYSAAENDRPVPNAIFIVNFDKVRMDPRNKEIDLDSLMYGKLPPLTNEDISNQEGNYVYRYRYNGGGATQVWLSSDRFVVIDLSAGPCTYGKIETEEGSVSSRTLPRIRSVMFPRGLGAIRDHVSHDIFVGQLAALIATTVEHVIAPDVRFETVDLATRLLIPIIVLQNHNRYNIMEKGHNYSINIEEIESEVKEMVHDGQEVVIVGGSHALHRHEKLAIAVSKAMRGHSLQETKKDGRFHVHTKTYLDGAILKEEMERSADVLAAGLVELADPSLSSKFFLRQNWMDESDSSGDSIVKHKPLWASYDSRLSKEKKKKMKKAQKKQGDLYRTYGTRVIPVFVLSLADVDPQLMMEDESLVWTSNDVVIVLQHQHENIPLSYVSETERRHALPSLAQRHILAGLASTVGGLSAPYEKASHLHERPIVNWLWAAGCHPFGPFSNASKISKLLKDVALRNTIYARVDSALRRIRDTSEAVQAFAAEHLKTPLGEPVKGKKNKTTTELWLEKFYKKTTNLPEPFPHELVDRLEKYLDGLEEQLVDLSSLLYDHRLQDAHLNSSEILQSSMFTQQYVEHVLRTEREKMKCCEIEYKYPVHSSQTYIYGGILLAGFFVYFVVIFFSNPVR</sequence>
<gene>
    <name evidence="4" type="ORF">MANES_03G205800v8</name>
</gene>